<dbReference type="InterPro" id="IPR007024">
    <property type="entry name" value="BLUF_domain"/>
</dbReference>
<reference evidence="3 4" key="1">
    <citation type="submission" date="2019-08" db="EMBL/GenBank/DDBJ databases">
        <title>Complete genome sequence of Candidatus Uab amorphum.</title>
        <authorList>
            <person name="Shiratori T."/>
            <person name="Suzuki S."/>
            <person name="Kakizawa Y."/>
            <person name="Ishida K."/>
        </authorList>
    </citation>
    <scope>NUCLEOTIDE SEQUENCE [LARGE SCALE GENOMIC DNA]</scope>
    <source>
        <strain evidence="3 4">SRT547</strain>
    </source>
</reference>
<feature type="domain" description="BLUF" evidence="2">
    <location>
        <begin position="3"/>
        <end position="95"/>
    </location>
</feature>
<dbReference type="OrthoDB" id="196105at2"/>
<dbReference type="SMART" id="SM01034">
    <property type="entry name" value="BLUF"/>
    <property type="match status" value="1"/>
</dbReference>
<name>A0A5S9IUV0_UABAM</name>
<proteinExistence type="predicted"/>
<dbReference type="PROSITE" id="PS50925">
    <property type="entry name" value="BLUF"/>
    <property type="match status" value="1"/>
</dbReference>
<dbReference type="EMBL" id="AP019860">
    <property type="protein sequence ID" value="BBM88016.1"/>
    <property type="molecule type" value="Genomic_DNA"/>
</dbReference>
<dbReference type="GO" id="GO:0009882">
    <property type="term" value="F:blue light photoreceptor activity"/>
    <property type="evidence" value="ECO:0007669"/>
    <property type="project" value="InterPro"/>
</dbReference>
<keyword evidence="4" id="KW-1185">Reference proteome</keyword>
<evidence type="ECO:0000313" key="3">
    <source>
        <dbReference type="EMBL" id="BBM88016.1"/>
    </source>
</evidence>
<dbReference type="RefSeq" id="WP_151972111.1">
    <property type="nucleotide sequence ID" value="NZ_AP019860.1"/>
</dbReference>
<dbReference type="SUPFAM" id="SSF54975">
    <property type="entry name" value="Acylphosphatase/BLUF domain-like"/>
    <property type="match status" value="1"/>
</dbReference>
<protein>
    <recommendedName>
        <fullName evidence="2">BLUF domain-containing protein</fullName>
    </recommendedName>
</protein>
<feature type="region of interest" description="Disordered" evidence="1">
    <location>
        <begin position="324"/>
        <end position="343"/>
    </location>
</feature>
<evidence type="ECO:0000313" key="4">
    <source>
        <dbReference type="Proteomes" id="UP000326354"/>
    </source>
</evidence>
<dbReference type="GO" id="GO:0071949">
    <property type="term" value="F:FAD binding"/>
    <property type="evidence" value="ECO:0007669"/>
    <property type="project" value="InterPro"/>
</dbReference>
<dbReference type="Gene3D" id="3.30.70.100">
    <property type="match status" value="1"/>
</dbReference>
<dbReference type="Pfam" id="PF04940">
    <property type="entry name" value="BLUF"/>
    <property type="match status" value="1"/>
</dbReference>
<dbReference type="KEGG" id="uam:UABAM_06432"/>
<dbReference type="InterPro" id="IPR036046">
    <property type="entry name" value="Acylphosphatase-like_dom_sf"/>
</dbReference>
<accession>A0A5S9IUV0</accession>
<gene>
    <name evidence="3" type="ORF">UABAM_06432</name>
</gene>
<evidence type="ECO:0000256" key="1">
    <source>
        <dbReference type="SAM" id="MobiDB-lite"/>
    </source>
</evidence>
<organism evidence="3 4">
    <name type="scientific">Uabimicrobium amorphum</name>
    <dbReference type="NCBI Taxonomy" id="2596890"/>
    <lineage>
        <taxon>Bacteria</taxon>
        <taxon>Pseudomonadati</taxon>
        <taxon>Planctomycetota</taxon>
        <taxon>Candidatus Uabimicrobiia</taxon>
        <taxon>Candidatus Uabimicrobiales</taxon>
        <taxon>Candidatus Uabimicrobiaceae</taxon>
        <taxon>Candidatus Uabimicrobium</taxon>
    </lineage>
</organism>
<dbReference type="Proteomes" id="UP000326354">
    <property type="component" value="Chromosome"/>
</dbReference>
<dbReference type="AlphaFoldDB" id="A0A5S9IUV0"/>
<sequence>MMEIRLTYVSKFSRRLSNEEIEQIGEVSQRNNSRENLTGMLVALGGMFFQVIEGDKDKVERLFDKICRDDRHNRVIMIRVEEDIEQRNFFAWGMKTLNLDNQIGALIQQPIQTLFSVMLEQLQHRCFLENILMQTINRNAQNVLRVGFDECCDLTEASKACMFLWDEEEKTYKSTEVVGGSTQIISAKPRTLDTYMLQMAKVRQTSHIVLLPITSQQKTVAIYFIQRDEIFHEDALRNCELVCLQTSKTYESLLKIESETGNFQRLGQTITIPDDELPKGLNGSITEFVDTMASFVNNYECDDNTPDNELKKLQKTMNSLVDKMEKNRSDRTTDEVSEVKKVV</sequence>
<evidence type="ECO:0000259" key="2">
    <source>
        <dbReference type="PROSITE" id="PS50925"/>
    </source>
</evidence>